<dbReference type="EnsemblPlants" id="AVESA.00010b.r2.5AG0814250.1">
    <property type="protein sequence ID" value="AVESA.00010b.r2.5AG0814250.1.CDS"/>
    <property type="gene ID" value="AVESA.00010b.r2.5AG0814250"/>
</dbReference>
<sequence>MRPAASHATSTLRRRLLLLSAAASRRPLPLPYPDSLLASRGTVTEWGPWGSPEGCCSPTGPPPPAPVPAPRLLAAPVAGKWKLGRLNFHESQFGTTSLGLRSLTSTPSYSHRCSSTYATSCATNPEAQPVETPSSDMLVDSFGRFHSYLRISLTERCNLRCQYCMPAEGVELTPKPDLLSQDEIIRVANLFVASGVDKIRLTGGEPTVRKDLEDICLRLSGLKGLKTLAMTTNGIVLSKKLPRLKECGLNALNISLDTLLPAKFEFMTRRKGHSKVMESIDTAIELGYDPVKVNCVVMRGMNDDEICDFVELTRHKPINVRFIEFMPFDGNVWNVKKLVPYAEILDKVRQHFKGLERLQDHPSDTAKNFRIDGHVGTISFITSMTEHFCAGCNRLRLLADGNFKVCLFGPSEVSLREPMHSGIDDAGLKEIISAAVKRKKAKHAGMFDIAKTTNRPMIHIGG</sequence>
<organism evidence="1 2">
    <name type="scientific">Avena sativa</name>
    <name type="common">Oat</name>
    <dbReference type="NCBI Taxonomy" id="4498"/>
    <lineage>
        <taxon>Eukaryota</taxon>
        <taxon>Viridiplantae</taxon>
        <taxon>Streptophyta</taxon>
        <taxon>Embryophyta</taxon>
        <taxon>Tracheophyta</taxon>
        <taxon>Spermatophyta</taxon>
        <taxon>Magnoliopsida</taxon>
        <taxon>Liliopsida</taxon>
        <taxon>Poales</taxon>
        <taxon>Poaceae</taxon>
        <taxon>BOP clade</taxon>
        <taxon>Pooideae</taxon>
        <taxon>Poodae</taxon>
        <taxon>Poeae</taxon>
        <taxon>Poeae Chloroplast Group 1 (Aveneae type)</taxon>
        <taxon>Aveninae</taxon>
        <taxon>Avena</taxon>
    </lineage>
</organism>
<name>A0ACD5XM09_AVESA</name>
<evidence type="ECO:0000313" key="2">
    <source>
        <dbReference type="Proteomes" id="UP001732700"/>
    </source>
</evidence>
<accession>A0ACD5XM09</accession>
<reference evidence="1" key="1">
    <citation type="submission" date="2021-05" db="EMBL/GenBank/DDBJ databases">
        <authorList>
            <person name="Scholz U."/>
            <person name="Mascher M."/>
            <person name="Fiebig A."/>
        </authorList>
    </citation>
    <scope>NUCLEOTIDE SEQUENCE [LARGE SCALE GENOMIC DNA]</scope>
</reference>
<proteinExistence type="predicted"/>
<dbReference type="Proteomes" id="UP001732700">
    <property type="component" value="Chromosome 5A"/>
</dbReference>
<protein>
    <submittedName>
        <fullName evidence="1">Uncharacterized protein</fullName>
    </submittedName>
</protein>
<reference evidence="1" key="2">
    <citation type="submission" date="2025-09" db="UniProtKB">
        <authorList>
            <consortium name="EnsemblPlants"/>
        </authorList>
    </citation>
    <scope>IDENTIFICATION</scope>
</reference>
<keyword evidence="2" id="KW-1185">Reference proteome</keyword>
<evidence type="ECO:0000313" key="1">
    <source>
        <dbReference type="EnsemblPlants" id="AVESA.00010b.r2.5AG0814250.1.CDS"/>
    </source>
</evidence>